<proteinExistence type="inferred from homology"/>
<protein>
    <submittedName>
        <fullName evidence="4">Putative transposase</fullName>
    </submittedName>
</protein>
<feature type="domain" description="LXG" evidence="3">
    <location>
        <begin position="1"/>
        <end position="247"/>
    </location>
</feature>
<gene>
    <name evidence="4" type="ORF">NCTC10232_01018</name>
</gene>
<dbReference type="Pfam" id="PF04740">
    <property type="entry name" value="LXG"/>
    <property type="match status" value="1"/>
</dbReference>
<dbReference type="InterPro" id="IPR006829">
    <property type="entry name" value="LXG_dom"/>
</dbReference>
<evidence type="ECO:0000313" key="5">
    <source>
        <dbReference type="Proteomes" id="UP000388056"/>
    </source>
</evidence>
<evidence type="ECO:0000313" key="4">
    <source>
        <dbReference type="EMBL" id="VTT08577.1"/>
    </source>
</evidence>
<name>A0A4V0ELG9_STROR</name>
<reference evidence="4 5" key="1">
    <citation type="submission" date="2019-05" db="EMBL/GenBank/DDBJ databases">
        <authorList>
            <consortium name="Pathogen Informatics"/>
        </authorList>
    </citation>
    <scope>NUCLEOTIDE SEQUENCE [LARGE SCALE GENOMIC DNA]</scope>
    <source>
        <strain evidence="4 5">NCTC10232</strain>
    </source>
</reference>
<dbReference type="EMBL" id="CABEIU010000002">
    <property type="protein sequence ID" value="VTT08577.1"/>
    <property type="molecule type" value="Genomic_DNA"/>
</dbReference>
<comment type="similarity">
    <text evidence="1">In the N-terminal section; belongs to the LXG family.</text>
</comment>
<sequence length="697" mass="76170">MGFYVDIAELQKAQEAYMKMVATAQSQLDTAKNGMNAIITSNSMHGEVGKAITNEINNVHNPVIVGLKNSLEFLGSEFSKTITDFQNFVGETSATAVLAEETLDDAVKKLNEADEKHKVMDTNFKSIYDGISSLYHLSAPLSSTFYTNTQTARKYVQDTKNKVNAFDKMTTTSSTEQLFSALSSQMAAAGRVKSLSYSDPILTDFVAHEELGKAIYEMDQQYAKAKAEAIEAAKRKAEQEAAEREASYRRHHPIQAWLKDRSNEIGSWWGDVVEGTRNLPLPQGIKDTLLFAEGFIGAAGSMVSETAIGAVDLTQIIGIASIDGVNRLTGGQTPEWMKRDLQGTADNLSSLAELGVGTYTALTDPGAAQRGQDPNASYADKAAYRAQETGKALWDKVTHMDAYDAGGLTFEIASLFVGPAAVGKMAKGTKLGAKAAEMISLAKNSTKARILANVEKWGSKVDNILAKSNNVIGKFGEKLLDTRIPVGIRKEAVAFAGGMGTMPAFSVESKTLRDVMHFSSKHADDVVRGVGGSSRTTSKLRDSVLEGAKSEGKARYGERKISDEEYAKLRKMTPSRNIRNNVNKDIQLPMPDPAIPGKIIEIGERLEADHIVSMDRITKMEGFEKMTLKQKLDVLNYEENFIGLSKTANTSKGSKSYSEWTRYVKENIPISADFKSTMIAKERELEVVLQNLIDSFN</sequence>
<dbReference type="RefSeq" id="WP_221928127.1">
    <property type="nucleotide sequence ID" value="NZ_CABEIU010000002.1"/>
</dbReference>
<evidence type="ECO:0000256" key="2">
    <source>
        <dbReference type="SAM" id="Coils"/>
    </source>
</evidence>
<accession>A0A4V0ELG9</accession>
<evidence type="ECO:0000259" key="3">
    <source>
        <dbReference type="PROSITE" id="PS51756"/>
    </source>
</evidence>
<dbReference type="Proteomes" id="UP000388056">
    <property type="component" value="Unassembled WGS sequence"/>
</dbReference>
<feature type="coiled-coil region" evidence="2">
    <location>
        <begin position="220"/>
        <end position="250"/>
    </location>
</feature>
<organism evidence="4 5">
    <name type="scientific">Streptococcus oralis</name>
    <dbReference type="NCBI Taxonomy" id="1303"/>
    <lineage>
        <taxon>Bacteria</taxon>
        <taxon>Bacillati</taxon>
        <taxon>Bacillota</taxon>
        <taxon>Bacilli</taxon>
        <taxon>Lactobacillales</taxon>
        <taxon>Streptococcaceae</taxon>
        <taxon>Streptococcus</taxon>
    </lineage>
</organism>
<keyword evidence="2" id="KW-0175">Coiled coil</keyword>
<evidence type="ECO:0000256" key="1">
    <source>
        <dbReference type="ARBA" id="ARBA00034117"/>
    </source>
</evidence>
<dbReference type="AlphaFoldDB" id="A0A4V0ELG9"/>
<dbReference type="PROSITE" id="PS51756">
    <property type="entry name" value="LXG"/>
    <property type="match status" value="1"/>
</dbReference>